<dbReference type="AlphaFoldDB" id="A0A348FVP6"/>
<evidence type="ECO:0000256" key="1">
    <source>
        <dbReference type="SAM" id="MobiDB-lite"/>
    </source>
</evidence>
<gene>
    <name evidence="2" type="ORF">BLTE_00640</name>
</gene>
<dbReference type="InterPro" id="IPR025227">
    <property type="entry name" value="DUF4169"/>
</dbReference>
<feature type="region of interest" description="Disordered" evidence="1">
    <location>
        <begin position="1"/>
        <end position="60"/>
    </location>
</feature>
<reference evidence="2 3" key="1">
    <citation type="submission" date="2018-08" db="EMBL/GenBank/DDBJ databases">
        <title>Complete genome sequencing of Blastochloris tepida GI.</title>
        <authorList>
            <person name="Tsukatani Y."/>
            <person name="Mori H."/>
        </authorList>
    </citation>
    <scope>NUCLEOTIDE SEQUENCE [LARGE SCALE GENOMIC DNA]</scope>
    <source>
        <strain evidence="2 3">GI</strain>
    </source>
</reference>
<dbReference type="KEGG" id="blag:BLTE_00640"/>
<evidence type="ECO:0000313" key="3">
    <source>
        <dbReference type="Proteomes" id="UP000266934"/>
    </source>
</evidence>
<accession>A0A348FVP6</accession>
<dbReference type="EMBL" id="AP018907">
    <property type="protein sequence ID" value="BBF91379.1"/>
    <property type="molecule type" value="Genomic_DNA"/>
</dbReference>
<sequence length="60" mass="6809">MTEVINLRQARKNKARAAAGEAAAENRLRHGRTKAERETEEARRTKAARVLDAHKREKGE</sequence>
<dbReference type="Proteomes" id="UP000266934">
    <property type="component" value="Chromosome"/>
</dbReference>
<name>A0A348FVP6_9HYPH</name>
<feature type="compositionally biased region" description="Basic and acidic residues" evidence="1">
    <location>
        <begin position="24"/>
        <end position="60"/>
    </location>
</feature>
<proteinExistence type="predicted"/>
<protein>
    <recommendedName>
        <fullName evidence="4">DUF4169 domain-containing protein</fullName>
    </recommendedName>
</protein>
<dbReference type="Pfam" id="PF13770">
    <property type="entry name" value="DUF4169"/>
    <property type="match status" value="1"/>
</dbReference>
<evidence type="ECO:0000313" key="2">
    <source>
        <dbReference type="EMBL" id="BBF91379.1"/>
    </source>
</evidence>
<evidence type="ECO:0008006" key="4">
    <source>
        <dbReference type="Google" id="ProtNLM"/>
    </source>
</evidence>
<organism evidence="2 3">
    <name type="scientific">Blastochloris tepida</name>
    <dbReference type="NCBI Taxonomy" id="2233851"/>
    <lineage>
        <taxon>Bacteria</taxon>
        <taxon>Pseudomonadati</taxon>
        <taxon>Pseudomonadota</taxon>
        <taxon>Alphaproteobacteria</taxon>
        <taxon>Hyphomicrobiales</taxon>
        <taxon>Blastochloridaceae</taxon>
        <taxon>Blastochloris</taxon>
    </lineage>
</organism>
<keyword evidence="3" id="KW-1185">Reference proteome</keyword>
<dbReference type="RefSeq" id="WP_126396550.1">
    <property type="nucleotide sequence ID" value="NZ_AP018907.1"/>
</dbReference>